<proteinExistence type="predicted"/>
<dbReference type="EC" id="2.7.10.1" evidence="2"/>
<keyword evidence="7" id="KW-0418">Kinase</keyword>
<reference evidence="18 19" key="1">
    <citation type="submission" date="2018-04" db="EMBL/GenBank/DDBJ databases">
        <title>The genome of golden apple snail Pomacea canaliculata provides insight into stress tolerance and invasive adaptation.</title>
        <authorList>
            <person name="Liu C."/>
            <person name="Liu B."/>
            <person name="Ren Y."/>
            <person name="Zhang Y."/>
            <person name="Wang H."/>
            <person name="Li S."/>
            <person name="Jiang F."/>
            <person name="Yin L."/>
            <person name="Zhang G."/>
            <person name="Qian W."/>
            <person name="Fan W."/>
        </authorList>
    </citation>
    <scope>NUCLEOTIDE SEQUENCE [LARGE SCALE GENOMIC DNA]</scope>
    <source>
        <strain evidence="18">SZHN2017</strain>
        <tissue evidence="18">Muscle</tissue>
    </source>
</reference>
<evidence type="ECO:0000256" key="4">
    <source>
        <dbReference type="ARBA" id="ARBA00022679"/>
    </source>
</evidence>
<dbReference type="InterPro" id="IPR000494">
    <property type="entry name" value="Rcpt_L-dom"/>
</dbReference>
<dbReference type="GO" id="GO:0016020">
    <property type="term" value="C:membrane"/>
    <property type="evidence" value="ECO:0007669"/>
    <property type="project" value="UniProtKB-SubCell"/>
</dbReference>
<evidence type="ECO:0000259" key="16">
    <source>
        <dbReference type="Pfam" id="PF01030"/>
    </source>
</evidence>
<dbReference type="GO" id="GO:0004714">
    <property type="term" value="F:transmembrane receptor protein tyrosine kinase activity"/>
    <property type="evidence" value="ECO:0007669"/>
    <property type="project" value="UniProtKB-EC"/>
</dbReference>
<evidence type="ECO:0000256" key="7">
    <source>
        <dbReference type="ARBA" id="ARBA00022777"/>
    </source>
</evidence>
<evidence type="ECO:0000259" key="15">
    <source>
        <dbReference type="Pfam" id="PF00757"/>
    </source>
</evidence>
<dbReference type="SUPFAM" id="SSF57184">
    <property type="entry name" value="Growth factor receptor domain"/>
    <property type="match status" value="3"/>
</dbReference>
<feature type="domain" description="Receptor L-domain" evidence="16">
    <location>
        <begin position="361"/>
        <end position="479"/>
    </location>
</feature>
<dbReference type="OrthoDB" id="6219513at2759"/>
<dbReference type="AlphaFoldDB" id="A0A2T7PXJ3"/>
<evidence type="ECO:0000256" key="11">
    <source>
        <dbReference type="ARBA" id="ARBA00023137"/>
    </source>
</evidence>
<dbReference type="FunFam" id="2.10.220.10:FF:000001">
    <property type="entry name" value="Receptor protein-tyrosine kinase"/>
    <property type="match status" value="1"/>
</dbReference>
<evidence type="ECO:0000256" key="10">
    <source>
        <dbReference type="ARBA" id="ARBA00023136"/>
    </source>
</evidence>
<gene>
    <name evidence="18" type="ORF">C0Q70_00762</name>
</gene>
<dbReference type="InterPro" id="IPR006211">
    <property type="entry name" value="Furin-like_Cys-rich_dom"/>
</dbReference>
<evidence type="ECO:0000256" key="9">
    <source>
        <dbReference type="ARBA" id="ARBA00022989"/>
    </source>
</evidence>
<dbReference type="GO" id="GO:0005524">
    <property type="term" value="F:ATP binding"/>
    <property type="evidence" value="ECO:0007669"/>
    <property type="project" value="UniProtKB-KW"/>
</dbReference>
<keyword evidence="10" id="KW-0472">Membrane</keyword>
<evidence type="ECO:0000256" key="3">
    <source>
        <dbReference type="ARBA" id="ARBA00022553"/>
    </source>
</evidence>
<evidence type="ECO:0000313" key="19">
    <source>
        <dbReference type="Proteomes" id="UP000245119"/>
    </source>
</evidence>
<evidence type="ECO:0000256" key="2">
    <source>
        <dbReference type="ARBA" id="ARBA00011902"/>
    </source>
</evidence>
<dbReference type="Proteomes" id="UP000245119">
    <property type="component" value="Linkage Group LG1"/>
</dbReference>
<keyword evidence="8" id="KW-0067">ATP-binding</keyword>
<keyword evidence="11" id="KW-0829">Tyrosine-protein kinase</keyword>
<dbReference type="InterPro" id="IPR009030">
    <property type="entry name" value="Growth_fac_rcpt_cys_sf"/>
</dbReference>
<name>A0A2T7PXJ3_POMCA</name>
<feature type="domain" description="Growth factor receptor" evidence="17">
    <location>
        <begin position="504"/>
        <end position="622"/>
    </location>
</feature>
<keyword evidence="19" id="KW-1185">Reference proteome</keyword>
<organism evidence="18 19">
    <name type="scientific">Pomacea canaliculata</name>
    <name type="common">Golden apple snail</name>
    <dbReference type="NCBI Taxonomy" id="400727"/>
    <lineage>
        <taxon>Eukaryota</taxon>
        <taxon>Metazoa</taxon>
        <taxon>Spiralia</taxon>
        <taxon>Lophotrochozoa</taxon>
        <taxon>Mollusca</taxon>
        <taxon>Gastropoda</taxon>
        <taxon>Caenogastropoda</taxon>
        <taxon>Architaenioglossa</taxon>
        <taxon>Ampullarioidea</taxon>
        <taxon>Ampullariidae</taxon>
        <taxon>Pomacea</taxon>
    </lineage>
</organism>
<keyword evidence="3" id="KW-0597">Phosphoprotein</keyword>
<dbReference type="SMART" id="SM00261">
    <property type="entry name" value="FU"/>
    <property type="match status" value="7"/>
</dbReference>
<keyword evidence="6" id="KW-0547">Nucleotide-binding</keyword>
<keyword evidence="12" id="KW-0675">Receptor</keyword>
<comment type="catalytic activity">
    <reaction evidence="14">
        <text>L-tyrosyl-[protein] + ATP = O-phospho-L-tyrosyl-[protein] + ADP + H(+)</text>
        <dbReference type="Rhea" id="RHEA:10596"/>
        <dbReference type="Rhea" id="RHEA-COMP:10136"/>
        <dbReference type="Rhea" id="RHEA-COMP:20101"/>
        <dbReference type="ChEBI" id="CHEBI:15378"/>
        <dbReference type="ChEBI" id="CHEBI:30616"/>
        <dbReference type="ChEBI" id="CHEBI:46858"/>
        <dbReference type="ChEBI" id="CHEBI:61978"/>
        <dbReference type="ChEBI" id="CHEBI:456216"/>
        <dbReference type="EC" id="2.7.10.1"/>
    </reaction>
</comment>
<dbReference type="Gene3D" id="3.80.20.20">
    <property type="entry name" value="Receptor L-domain"/>
    <property type="match status" value="2"/>
</dbReference>
<dbReference type="EMBL" id="PZQS01000001">
    <property type="protein sequence ID" value="PVD38151.1"/>
    <property type="molecule type" value="Genomic_DNA"/>
</dbReference>
<dbReference type="GO" id="GO:0007169">
    <property type="term" value="P:cell surface receptor protein tyrosine kinase signaling pathway"/>
    <property type="evidence" value="ECO:0007669"/>
    <property type="project" value="UniProtKB-ARBA"/>
</dbReference>
<accession>A0A2T7PXJ3</accession>
<dbReference type="Pfam" id="PF01030">
    <property type="entry name" value="Recep_L_domain"/>
    <property type="match status" value="2"/>
</dbReference>
<feature type="domain" description="Furin-like cysteine-rich" evidence="15">
    <location>
        <begin position="194"/>
        <end position="343"/>
    </location>
</feature>
<dbReference type="Gene3D" id="4.10.1140.10">
    <property type="entry name" value="membrane-bound form of the juxtamembrane domain of the epidermal growth factor receptor like domain"/>
    <property type="match status" value="1"/>
</dbReference>
<evidence type="ECO:0000256" key="12">
    <source>
        <dbReference type="ARBA" id="ARBA00023170"/>
    </source>
</evidence>
<evidence type="ECO:0000256" key="13">
    <source>
        <dbReference type="ARBA" id="ARBA00023180"/>
    </source>
</evidence>
<dbReference type="CDD" id="cd00064">
    <property type="entry name" value="FU"/>
    <property type="match status" value="3"/>
</dbReference>
<evidence type="ECO:0000256" key="8">
    <source>
        <dbReference type="ARBA" id="ARBA00022840"/>
    </source>
</evidence>
<keyword evidence="9" id="KW-1133">Transmembrane helix</keyword>
<dbReference type="Pfam" id="PF14843">
    <property type="entry name" value="GF_recep_IV"/>
    <property type="match status" value="1"/>
</dbReference>
<keyword evidence="5" id="KW-0812">Transmembrane</keyword>
<keyword evidence="4" id="KW-0808">Transferase</keyword>
<feature type="domain" description="Receptor L-domain" evidence="16">
    <location>
        <begin position="59"/>
        <end position="165"/>
    </location>
</feature>
<evidence type="ECO:0000256" key="6">
    <source>
        <dbReference type="ARBA" id="ARBA00022741"/>
    </source>
</evidence>
<dbReference type="Pfam" id="PF00757">
    <property type="entry name" value="Furin-like"/>
    <property type="match status" value="1"/>
</dbReference>
<keyword evidence="13" id="KW-0325">Glycoprotein</keyword>
<evidence type="ECO:0000256" key="1">
    <source>
        <dbReference type="ARBA" id="ARBA00004479"/>
    </source>
</evidence>
<dbReference type="Gene3D" id="2.10.220.10">
    <property type="entry name" value="Hormone Receptor, Insulin-like Growth Factor Receptor 1, Chain A, domain 2"/>
    <property type="match status" value="4"/>
</dbReference>
<comment type="caution">
    <text evidence="18">The sequence shown here is derived from an EMBL/GenBank/DDBJ whole genome shotgun (WGS) entry which is preliminary data.</text>
</comment>
<evidence type="ECO:0000256" key="14">
    <source>
        <dbReference type="ARBA" id="ARBA00051243"/>
    </source>
</evidence>
<protein>
    <recommendedName>
        <fullName evidence="2">receptor protein-tyrosine kinase</fullName>
        <ecNumber evidence="2">2.7.10.1</ecNumber>
    </recommendedName>
</protein>
<sequence length="925" mass="103506">MRVSLSRDYPCERLGCIGVSRDVQRTGGARRLGFPLQTIPGPIHRLHLRHRQPRIVFLDKNDMNFDLSFLSSIRLVTGYVLIVGVHADYVPLTSLQIIRGKTLFHYPQSDDDYSLFVALNYDRNNKSIGLKELRFTSLAEILAGKVFFMNNNQLCYENTINWQDLNPYVTPPVEFRFNSTDYRRPCDTLGLECHASCYSNITEKRHCWGAGEGMCQKLSQGDACHPSCERRCFGKLPNQCCYQECAGGCNGPKKTDCFACRSFIDDGKCVPYCPPTIIYDFRQMINIINPDAKFAYGGICVKECPGFLLQDSGSCVRACPAGKHAKDGKTCEPCEGPCPRTCKGTEGAEFLNAENLKNFTDCTTIDGSLRILKHSFLEDPHYNIPPLHPSNLSVLNSVREITGFLLIQSDDKDFVDLSFLSNLEVIHGRQLDNGHSLNILATPIRSLELTSLKSVRNGNVVFVGNSNLCYIYTINWTRILYTKEQKILLHTNRAPANCSHDGEVCHPQCSADGCWGKGPNKCLTCRQYVDDEERVCLSSCSERPLLYYAGNGKCKRCHSECANSCTGPENHECDDCAHVAILSLEDGKKRCLDACPGAMYPDENHVCQPCHSTCTGCTGPSDIVKEGGCNTCEVGIRKDPFETAITCLPQDTDSCEPGYHLSTVSSTNPGPMAGRRVCEPCHHFCLTCDGPSVRYCTSCRYFADLDGLCIDFCPQYAYGDNITKKCIQCHAECRGVCFGSSSLECNSCTNFKIYLDEEKQQFNCTPGCPASLPYQVRDSNTDENRNVCADESHPEVQLMLQKDRESKGEKPRYIGDETNTAIRREEEDHHCDRFHHLRHSVPGWTLTLFGYYCQKRAKAKEKTAELTARMTGYDDIEPITPTNAQPDLAKLRLIKESELRKGGIIGSGAFGTVYKVKRCRDSPHW</sequence>
<dbReference type="SUPFAM" id="SSF52058">
    <property type="entry name" value="L domain-like"/>
    <property type="match status" value="2"/>
</dbReference>
<evidence type="ECO:0000259" key="17">
    <source>
        <dbReference type="Pfam" id="PF14843"/>
    </source>
</evidence>
<evidence type="ECO:0000313" key="18">
    <source>
        <dbReference type="EMBL" id="PVD38151.1"/>
    </source>
</evidence>
<evidence type="ECO:0000256" key="5">
    <source>
        <dbReference type="ARBA" id="ARBA00022692"/>
    </source>
</evidence>
<dbReference type="InterPro" id="IPR032778">
    <property type="entry name" value="GF_recep_IV"/>
</dbReference>
<comment type="subcellular location">
    <subcellularLocation>
        <location evidence="1">Membrane</location>
        <topology evidence="1">Single-pass type I membrane protein</topology>
    </subcellularLocation>
</comment>
<dbReference type="STRING" id="400727.A0A2T7PXJ3"/>
<dbReference type="InterPro" id="IPR006212">
    <property type="entry name" value="Furin_repeat"/>
</dbReference>
<dbReference type="InterPro" id="IPR036941">
    <property type="entry name" value="Rcpt_L-dom_sf"/>
</dbReference>